<feature type="transmembrane region" description="Helical" evidence="2">
    <location>
        <begin position="12"/>
        <end position="32"/>
    </location>
</feature>
<keyword evidence="2" id="KW-1133">Transmembrane helix</keyword>
<evidence type="ECO:0000313" key="3">
    <source>
        <dbReference type="EMBL" id="GGI12718.1"/>
    </source>
</evidence>
<dbReference type="Pfam" id="PF20070">
    <property type="entry name" value="DUF6466"/>
    <property type="match status" value="1"/>
</dbReference>
<dbReference type="Proteomes" id="UP000619536">
    <property type="component" value="Unassembled WGS sequence"/>
</dbReference>
<organism evidence="3 4">
    <name type="scientific">Galliscardovia ingluviei</name>
    <dbReference type="NCBI Taxonomy" id="1769422"/>
    <lineage>
        <taxon>Bacteria</taxon>
        <taxon>Bacillati</taxon>
        <taxon>Actinomycetota</taxon>
        <taxon>Actinomycetes</taxon>
        <taxon>Bifidobacteriales</taxon>
        <taxon>Bifidobacteriaceae</taxon>
        <taxon>Galliscardovia</taxon>
    </lineage>
</organism>
<keyword evidence="2" id="KW-0812">Transmembrane</keyword>
<dbReference type="InterPro" id="IPR046314">
    <property type="entry name" value="DUF6466"/>
</dbReference>
<evidence type="ECO:0000256" key="1">
    <source>
        <dbReference type="SAM" id="MobiDB-lite"/>
    </source>
</evidence>
<feature type="compositionally biased region" description="Polar residues" evidence="1">
    <location>
        <begin position="112"/>
        <end position="122"/>
    </location>
</feature>
<reference evidence="3" key="2">
    <citation type="submission" date="2020-09" db="EMBL/GenBank/DDBJ databases">
        <authorList>
            <person name="Sun Q."/>
            <person name="Sedlacek I."/>
        </authorList>
    </citation>
    <scope>NUCLEOTIDE SEQUENCE</scope>
    <source>
        <strain evidence="3">CCM 8606</strain>
    </source>
</reference>
<proteinExistence type="predicted"/>
<name>A0A8J3AE97_9BIFI</name>
<keyword evidence="2" id="KW-0472">Membrane</keyword>
<sequence>MSILRRYRRRIIPLCITCVCVCISIIACYHWGVIIKNNHAIEAYNANARQYNTEKHADLDQLIAAQRQVDAQFADVLRISPLLLPSIHHDIEENAKTSQALSKQLEHDLAQRNGTDTDSATAAQEAKQRKQGTSKANSSTDKEKINSVLNNNTKLDASMLPSNNQSQNSSTQNTPQPW</sequence>
<reference evidence="3" key="1">
    <citation type="journal article" date="2014" name="Int. J. Syst. Evol. Microbiol.">
        <title>Complete genome sequence of Corynebacterium casei LMG S-19264T (=DSM 44701T), isolated from a smear-ripened cheese.</title>
        <authorList>
            <consortium name="US DOE Joint Genome Institute (JGI-PGF)"/>
            <person name="Walter F."/>
            <person name="Albersmeier A."/>
            <person name="Kalinowski J."/>
            <person name="Ruckert C."/>
        </authorList>
    </citation>
    <scope>NUCLEOTIDE SEQUENCE</scope>
    <source>
        <strain evidence="3">CCM 8606</strain>
    </source>
</reference>
<protein>
    <recommendedName>
        <fullName evidence="5">Cell surface protein</fullName>
    </recommendedName>
</protein>
<evidence type="ECO:0000256" key="2">
    <source>
        <dbReference type="SAM" id="Phobius"/>
    </source>
</evidence>
<dbReference type="EMBL" id="BMDH01000001">
    <property type="protein sequence ID" value="GGI12718.1"/>
    <property type="molecule type" value="Genomic_DNA"/>
</dbReference>
<accession>A0A8J3AE97</accession>
<feature type="region of interest" description="Disordered" evidence="1">
    <location>
        <begin position="112"/>
        <end position="178"/>
    </location>
</feature>
<evidence type="ECO:0000313" key="4">
    <source>
        <dbReference type="Proteomes" id="UP000619536"/>
    </source>
</evidence>
<dbReference type="RefSeq" id="WP_188354419.1">
    <property type="nucleotide sequence ID" value="NZ_BMDH01000001.1"/>
</dbReference>
<comment type="caution">
    <text evidence="3">The sequence shown here is derived from an EMBL/GenBank/DDBJ whole genome shotgun (WGS) entry which is preliminary data.</text>
</comment>
<gene>
    <name evidence="3" type="ORF">GCM10007377_02360</name>
</gene>
<evidence type="ECO:0008006" key="5">
    <source>
        <dbReference type="Google" id="ProtNLM"/>
    </source>
</evidence>
<dbReference type="AlphaFoldDB" id="A0A8J3AE97"/>
<feature type="compositionally biased region" description="Low complexity" evidence="1">
    <location>
        <begin position="161"/>
        <end position="178"/>
    </location>
</feature>
<dbReference type="PROSITE" id="PS51257">
    <property type="entry name" value="PROKAR_LIPOPROTEIN"/>
    <property type="match status" value="1"/>
</dbReference>
<keyword evidence="4" id="KW-1185">Reference proteome</keyword>